<feature type="domain" description="Sulfatase-modifying factor enzyme-like" evidence="1">
    <location>
        <begin position="8"/>
        <end position="180"/>
    </location>
</feature>
<sequence>MPPQPEWSSDDHPVVNVSWYDASAYAQWMGKRLPTEAEWEYAARAHASEPFGYSVTGKSMYGHSWGNIADQSILSVKTRFPIKEQYDDGYPFTAPVGSFPANFFGLHDLEGNVLEWCQDWYSPDGYSDPQNMNPTGPASGRYKVIRGASWNRSGQYLRATYRTWYVPSVTFNFLGFRCAKDYKSSQPAMVKK</sequence>
<reference evidence="2" key="1">
    <citation type="journal article" date="2020" name="mSystems">
        <title>Genome- and Community-Level Interaction Insights into Carbon Utilization and Element Cycling Functions of Hydrothermarchaeota in Hydrothermal Sediment.</title>
        <authorList>
            <person name="Zhou Z."/>
            <person name="Liu Y."/>
            <person name="Xu W."/>
            <person name="Pan J."/>
            <person name="Luo Z.H."/>
            <person name="Li M."/>
        </authorList>
    </citation>
    <scope>NUCLEOTIDE SEQUENCE [LARGE SCALE GENOMIC DNA]</scope>
    <source>
        <strain evidence="2">HyVt-527</strain>
    </source>
</reference>
<comment type="caution">
    <text evidence="2">The sequence shown here is derived from an EMBL/GenBank/DDBJ whole genome shotgun (WGS) entry which is preliminary data.</text>
</comment>
<dbReference type="InterPro" id="IPR042095">
    <property type="entry name" value="SUMF_sf"/>
</dbReference>
<dbReference type="GO" id="GO:0120147">
    <property type="term" value="F:formylglycine-generating oxidase activity"/>
    <property type="evidence" value="ECO:0007669"/>
    <property type="project" value="TreeGrafter"/>
</dbReference>
<dbReference type="Proteomes" id="UP000886124">
    <property type="component" value="Unassembled WGS sequence"/>
</dbReference>
<dbReference type="Gene3D" id="3.90.1580.10">
    <property type="entry name" value="paralog of FGE (formylglycine-generating enzyme)"/>
    <property type="match status" value="1"/>
</dbReference>
<protein>
    <recommendedName>
        <fullName evidence="1">Sulfatase-modifying factor enzyme-like domain-containing protein</fullName>
    </recommendedName>
</protein>
<organism evidence="2">
    <name type="scientific">Caldithrix abyssi</name>
    <dbReference type="NCBI Taxonomy" id="187145"/>
    <lineage>
        <taxon>Bacteria</taxon>
        <taxon>Pseudomonadati</taxon>
        <taxon>Calditrichota</taxon>
        <taxon>Calditrichia</taxon>
        <taxon>Calditrichales</taxon>
        <taxon>Calditrichaceae</taxon>
        <taxon>Caldithrix</taxon>
    </lineage>
</organism>
<dbReference type="SUPFAM" id="SSF56436">
    <property type="entry name" value="C-type lectin-like"/>
    <property type="match status" value="1"/>
</dbReference>
<gene>
    <name evidence="2" type="ORF">ENJ89_03185</name>
</gene>
<dbReference type="InterPro" id="IPR005532">
    <property type="entry name" value="SUMF_dom"/>
</dbReference>
<evidence type="ECO:0000313" key="2">
    <source>
        <dbReference type="EMBL" id="HHJ52177.1"/>
    </source>
</evidence>
<accession>A0A7V5PN53</accession>
<dbReference type="InterPro" id="IPR051043">
    <property type="entry name" value="Sulfatase_Mod_Factor_Kinase"/>
</dbReference>
<dbReference type="PANTHER" id="PTHR23150:SF19">
    <property type="entry name" value="FORMYLGLYCINE-GENERATING ENZYME"/>
    <property type="match status" value="1"/>
</dbReference>
<dbReference type="EMBL" id="DROD01000217">
    <property type="protein sequence ID" value="HHJ52177.1"/>
    <property type="molecule type" value="Genomic_DNA"/>
</dbReference>
<dbReference type="AlphaFoldDB" id="A0A7V5PN53"/>
<proteinExistence type="predicted"/>
<evidence type="ECO:0000259" key="1">
    <source>
        <dbReference type="Pfam" id="PF03781"/>
    </source>
</evidence>
<dbReference type="Pfam" id="PF03781">
    <property type="entry name" value="FGE-sulfatase"/>
    <property type="match status" value="1"/>
</dbReference>
<dbReference type="PANTHER" id="PTHR23150">
    <property type="entry name" value="SULFATASE MODIFYING FACTOR 1, 2"/>
    <property type="match status" value="1"/>
</dbReference>
<dbReference type="InterPro" id="IPR016187">
    <property type="entry name" value="CTDL_fold"/>
</dbReference>
<name>A0A7V5PN53_CALAY</name>